<dbReference type="STRING" id="1754191.A0A1Y1V044"/>
<organism evidence="2 3">
    <name type="scientific">Piromyces finnis</name>
    <dbReference type="NCBI Taxonomy" id="1754191"/>
    <lineage>
        <taxon>Eukaryota</taxon>
        <taxon>Fungi</taxon>
        <taxon>Fungi incertae sedis</taxon>
        <taxon>Chytridiomycota</taxon>
        <taxon>Chytridiomycota incertae sedis</taxon>
        <taxon>Neocallimastigomycetes</taxon>
        <taxon>Neocallimastigales</taxon>
        <taxon>Neocallimastigaceae</taxon>
        <taxon>Piromyces</taxon>
    </lineage>
</organism>
<dbReference type="OrthoDB" id="71500at2759"/>
<dbReference type="AlphaFoldDB" id="A0A1Y1V044"/>
<protein>
    <recommendedName>
        <fullName evidence="4">S phase cyclin A-associated protein in the endoplasmic reticulum N-terminal domain-containing protein</fullName>
    </recommendedName>
</protein>
<keyword evidence="3" id="KW-1185">Reference proteome</keyword>
<name>A0A1Y1V044_9FUNG</name>
<proteinExistence type="predicted"/>
<feature type="coiled-coil region" evidence="1">
    <location>
        <begin position="455"/>
        <end position="482"/>
    </location>
</feature>
<evidence type="ECO:0000313" key="3">
    <source>
        <dbReference type="Proteomes" id="UP000193719"/>
    </source>
</evidence>
<accession>A0A1Y1V044</accession>
<comment type="caution">
    <text evidence="2">The sequence shown here is derived from an EMBL/GenBank/DDBJ whole genome shotgun (WGS) entry which is preliminary data.</text>
</comment>
<dbReference type="PANTHER" id="PTHR31434:SF2">
    <property type="entry name" value="S PHASE CYCLIN A-ASSOCIATED PROTEIN IN THE ENDOPLASMIC RETICULUM"/>
    <property type="match status" value="1"/>
</dbReference>
<feature type="coiled-coil region" evidence="1">
    <location>
        <begin position="53"/>
        <end position="88"/>
    </location>
</feature>
<sequence length="630" mass="74714">MNELQKTNNERRKLLYEIRAQKVKTQHEKKWKIKRRKEVEKKINNLLYKRLMSEQETKRINKFKNNLMVEEEELRKEINNKVEMASKRHAEQIELVKEKAAAVIKHSKGIKKNQCLNINESNQEFENSVIFNLPIIKVNKNIRKQNKLYKKEFMKICQALNIEVNNNPTKDIDESITLKIEKIKNNFDYYDINECPKDMLKQLNSDINNLINYSDKYISTIIKSKILISVLKVCLKTEETKWLFPSKFICRSLLLIENSLTNKNMIQSIIYFENPMLFNIINIQSRILILLETSKESDHELSTVIDLIKISTSFFKIILALLEYSYDENKELYNIILKHSYEKPIYEEYKPKDNEISYLSIFNSEIINEFIILMDSLLLYKGYTHSVSTKLSNKMLEISLNVLKTLNNISTLNNESVKNLLNTEIMQNQLFHFISFWLDYWSMWVYPNFIEEEGIQLIDNNKKEEEKEINDSIDKNNDNNNRITIKTTSLLTEILHELILTIGYFCLYSKDTKSILRLGQRPVILQKLINLPIQYFIHPQYYEVLFPTLIIACYNDPNNLRVLQDNFNTNYLSEFLESEQKSLLTSSSIPLENKEISSIKFKLINRFPKSEWNNAISYFSIKKTNIKYTP</sequence>
<dbReference type="EMBL" id="MCFH01000055">
    <property type="protein sequence ID" value="ORX43137.1"/>
    <property type="molecule type" value="Genomic_DNA"/>
</dbReference>
<evidence type="ECO:0008006" key="4">
    <source>
        <dbReference type="Google" id="ProtNLM"/>
    </source>
</evidence>
<dbReference type="PANTHER" id="PTHR31434">
    <property type="entry name" value="S PHASE CYCLIN A-ASSOCIATED PROTEIN IN THE ENDOPLASMIC RETICULUM"/>
    <property type="match status" value="1"/>
</dbReference>
<gene>
    <name evidence="2" type="ORF">BCR36DRAFT_415760</name>
</gene>
<reference evidence="2 3" key="1">
    <citation type="submission" date="2016-08" db="EMBL/GenBank/DDBJ databases">
        <title>Genomes of anaerobic fungi encode conserved fungal cellulosomes for biomass hydrolysis.</title>
        <authorList>
            <consortium name="DOE Joint Genome Institute"/>
            <person name="Haitjema C.H."/>
            <person name="Gilmore S.P."/>
            <person name="Henske J.K."/>
            <person name="Solomon K.V."/>
            <person name="De Groot R."/>
            <person name="Kuo A."/>
            <person name="Mondo S.J."/>
            <person name="Salamov A.A."/>
            <person name="Labutti K."/>
            <person name="Zhao Z."/>
            <person name="Chiniquy J."/>
            <person name="Barry K."/>
            <person name="Brewer H.M."/>
            <person name="Purvine S.O."/>
            <person name="Wright A.T."/>
            <person name="Boxma B."/>
            <person name="Van Alen T."/>
            <person name="Hackstein J.H."/>
            <person name="Baker S.E."/>
            <person name="Grigoriev I.V."/>
            <person name="O'Malley M.A."/>
        </authorList>
    </citation>
    <scope>NUCLEOTIDE SEQUENCE [LARGE SCALE GENOMIC DNA]</scope>
    <source>
        <strain evidence="3">finn</strain>
    </source>
</reference>
<keyword evidence="1" id="KW-0175">Coiled coil</keyword>
<evidence type="ECO:0000313" key="2">
    <source>
        <dbReference type="EMBL" id="ORX43137.1"/>
    </source>
</evidence>
<evidence type="ECO:0000256" key="1">
    <source>
        <dbReference type="SAM" id="Coils"/>
    </source>
</evidence>
<dbReference type="Proteomes" id="UP000193719">
    <property type="component" value="Unassembled WGS sequence"/>
</dbReference>
<reference evidence="2 3" key="2">
    <citation type="submission" date="2016-08" db="EMBL/GenBank/DDBJ databases">
        <title>Pervasive Adenine N6-methylation of Active Genes in Fungi.</title>
        <authorList>
            <consortium name="DOE Joint Genome Institute"/>
            <person name="Mondo S.J."/>
            <person name="Dannebaum R.O."/>
            <person name="Kuo R.C."/>
            <person name="Labutti K."/>
            <person name="Haridas S."/>
            <person name="Kuo A."/>
            <person name="Salamov A."/>
            <person name="Ahrendt S.R."/>
            <person name="Lipzen A."/>
            <person name="Sullivan W."/>
            <person name="Andreopoulos W.B."/>
            <person name="Clum A."/>
            <person name="Lindquist E."/>
            <person name="Daum C."/>
            <person name="Ramamoorthy G.K."/>
            <person name="Gryganskyi A."/>
            <person name="Culley D."/>
            <person name="Magnuson J.K."/>
            <person name="James T.Y."/>
            <person name="O'Malley M.A."/>
            <person name="Stajich J.E."/>
            <person name="Spatafora J.W."/>
            <person name="Visel A."/>
            <person name="Grigoriev I.V."/>
        </authorList>
    </citation>
    <scope>NUCLEOTIDE SEQUENCE [LARGE SCALE GENOMIC DNA]</scope>
    <source>
        <strain evidence="3">finn</strain>
    </source>
</reference>